<dbReference type="CDD" id="cd12087">
    <property type="entry name" value="TM_EGFR-like"/>
    <property type="match status" value="1"/>
</dbReference>
<comment type="caution">
    <text evidence="3">The sequence shown here is derived from an EMBL/GenBank/DDBJ whole genome shotgun (WGS) entry which is preliminary data.</text>
</comment>
<feature type="transmembrane region" description="Helical" evidence="2">
    <location>
        <begin position="335"/>
        <end position="357"/>
    </location>
</feature>
<sequence length="479" mass="51668">MPTTSPLVVIDEQAATSSQNFFTFLNGWFSTNETHPFYNQTITYNSDTDFNSEAAFNLSFFGTGATVMGFTSCSFSDQCHIKFSLDDGDKKSMNTTDFDPERIILDIQDLPEGSHSLHVDASDSGLLMVVDYASITPGPSTKVSEEIFYVNCSDQAVQYPAGDWLLKGSGATDSTMETVTRGSAVEFSFAGSNLTAFSVFNQTAGGNITLTVTVDGQLPQDITISQTITRDATALGGYDDRVELYHPLFNFPFEDDAGNHTVSIHLVSLSEFQVFDFRSFSYKPNFEFLNSETSIVPEKVTASGTSGTGPGGSGNNNSGNNGESDKAKQLSAGGIAGAVIGSVLLVSILITVGILLVRRKKMAKQRALLSPVIPSPFTINYPDSSVGSTVHISPQTTYPSKGNHTSFTNSNRSHEQSPVVPSRQEPQVGMSELTMPGSEPGSDGNGLLTQRRIVEMIERLNNRVEELHRPPGYSTNHSS</sequence>
<evidence type="ECO:0000256" key="2">
    <source>
        <dbReference type="SAM" id="Phobius"/>
    </source>
</evidence>
<dbReference type="Gene3D" id="2.60.120.260">
    <property type="entry name" value="Galactose-binding domain-like"/>
    <property type="match status" value="1"/>
</dbReference>
<dbReference type="Proteomes" id="UP001498398">
    <property type="component" value="Unassembled WGS sequence"/>
</dbReference>
<keyword evidence="2" id="KW-1133">Transmembrane helix</keyword>
<keyword evidence="4" id="KW-1185">Reference proteome</keyword>
<feature type="region of interest" description="Disordered" evidence="1">
    <location>
        <begin position="395"/>
        <end position="447"/>
    </location>
</feature>
<evidence type="ECO:0000313" key="4">
    <source>
        <dbReference type="Proteomes" id="UP001498398"/>
    </source>
</evidence>
<name>A0ABR1JMY6_9AGAR</name>
<accession>A0ABR1JMY6</accession>
<gene>
    <name evidence="3" type="ORF">VKT23_006266</name>
</gene>
<proteinExistence type="predicted"/>
<keyword evidence="2" id="KW-0812">Transmembrane</keyword>
<dbReference type="EMBL" id="JBANRG010000008">
    <property type="protein sequence ID" value="KAK7464104.1"/>
    <property type="molecule type" value="Genomic_DNA"/>
</dbReference>
<evidence type="ECO:0000256" key="1">
    <source>
        <dbReference type="SAM" id="MobiDB-lite"/>
    </source>
</evidence>
<feature type="region of interest" description="Disordered" evidence="1">
    <location>
        <begin position="300"/>
        <end position="328"/>
    </location>
</feature>
<protein>
    <submittedName>
        <fullName evidence="3">Uncharacterized protein</fullName>
    </submittedName>
</protein>
<feature type="compositionally biased region" description="Polar residues" evidence="1">
    <location>
        <begin position="395"/>
        <end position="411"/>
    </location>
</feature>
<reference evidence="3 4" key="1">
    <citation type="submission" date="2024-01" db="EMBL/GenBank/DDBJ databases">
        <title>A draft genome for the cacao thread blight pathogen Marasmiellus scandens.</title>
        <authorList>
            <person name="Baruah I.K."/>
            <person name="Leung J."/>
            <person name="Bukari Y."/>
            <person name="Amoako-Attah I."/>
            <person name="Meinhardt L.W."/>
            <person name="Bailey B.A."/>
            <person name="Cohen S.P."/>
        </authorList>
    </citation>
    <scope>NUCLEOTIDE SEQUENCE [LARGE SCALE GENOMIC DNA]</scope>
    <source>
        <strain evidence="3 4">GH-19</strain>
    </source>
</reference>
<keyword evidence="2" id="KW-0472">Membrane</keyword>
<evidence type="ECO:0000313" key="3">
    <source>
        <dbReference type="EMBL" id="KAK7464104.1"/>
    </source>
</evidence>
<organism evidence="3 4">
    <name type="scientific">Marasmiellus scandens</name>
    <dbReference type="NCBI Taxonomy" id="2682957"/>
    <lineage>
        <taxon>Eukaryota</taxon>
        <taxon>Fungi</taxon>
        <taxon>Dikarya</taxon>
        <taxon>Basidiomycota</taxon>
        <taxon>Agaricomycotina</taxon>
        <taxon>Agaricomycetes</taxon>
        <taxon>Agaricomycetidae</taxon>
        <taxon>Agaricales</taxon>
        <taxon>Marasmiineae</taxon>
        <taxon>Omphalotaceae</taxon>
        <taxon>Marasmiellus</taxon>
    </lineage>
</organism>